<dbReference type="PIRSF" id="PIRSF019455">
    <property type="entry name" value="CopR_AtkY"/>
    <property type="match status" value="1"/>
</dbReference>
<dbReference type="Gene3D" id="1.10.4040.10">
    <property type="entry name" value="Penicillinase repressor domain"/>
    <property type="match status" value="1"/>
</dbReference>
<dbReference type="KEGG" id="lrs:PX52LOC_06798"/>
<comment type="similarity">
    <text evidence="1">Belongs to the BlaI transcriptional regulatory family.</text>
</comment>
<dbReference type="InterPro" id="IPR036390">
    <property type="entry name" value="WH_DNA-bd_sf"/>
</dbReference>
<evidence type="ECO:0000313" key="5">
    <source>
        <dbReference type="EMBL" id="QEL19719.1"/>
    </source>
</evidence>
<dbReference type="AlphaFoldDB" id="A0A5C1AJZ6"/>
<evidence type="ECO:0000256" key="4">
    <source>
        <dbReference type="ARBA" id="ARBA00023163"/>
    </source>
</evidence>
<gene>
    <name evidence="5" type="ORF">PX52LOC_06798</name>
</gene>
<reference evidence="6" key="1">
    <citation type="submission" date="2019-08" db="EMBL/GenBank/DDBJ databases">
        <title>Limnoglobus roseus gen. nov., sp. nov., a novel freshwater planctomycete with a giant genome from the family Gemmataceae.</title>
        <authorList>
            <person name="Kulichevskaya I.S."/>
            <person name="Naumoff D.G."/>
            <person name="Miroshnikov K."/>
            <person name="Ivanova A."/>
            <person name="Philippov D.A."/>
            <person name="Hakobyan A."/>
            <person name="Rijpstra I.C."/>
            <person name="Sinninghe Damste J.S."/>
            <person name="Liesack W."/>
            <person name="Dedysh S.N."/>
        </authorList>
    </citation>
    <scope>NUCLEOTIDE SEQUENCE [LARGE SCALE GENOMIC DNA]</scope>
    <source>
        <strain evidence="6">PX52</strain>
    </source>
</reference>
<sequence>MPAHDRPDVTDAELGVLQALWDDGPSTIRQLTDRLYPSGGTSHYATVQKLLERLEQKGCVARNRAAMTHVFAASVSREAFVGDRVRAVAERLCGGSIAPVLTHLLKTESISEGDRKELRKLLNTIQPKMP</sequence>
<keyword evidence="4" id="KW-0804">Transcription</keyword>
<dbReference type="EMBL" id="CP042425">
    <property type="protein sequence ID" value="QEL19719.1"/>
    <property type="molecule type" value="Genomic_DNA"/>
</dbReference>
<keyword evidence="3" id="KW-0238">DNA-binding</keyword>
<evidence type="ECO:0000256" key="2">
    <source>
        <dbReference type="ARBA" id="ARBA00023015"/>
    </source>
</evidence>
<dbReference type="GO" id="GO:0045892">
    <property type="term" value="P:negative regulation of DNA-templated transcription"/>
    <property type="evidence" value="ECO:0007669"/>
    <property type="project" value="InterPro"/>
</dbReference>
<protein>
    <submittedName>
        <fullName evidence="5">BlaI/MecI/CopY family transcriptional regulator</fullName>
    </submittedName>
</protein>
<organism evidence="5 6">
    <name type="scientific">Limnoglobus roseus</name>
    <dbReference type="NCBI Taxonomy" id="2598579"/>
    <lineage>
        <taxon>Bacteria</taxon>
        <taxon>Pseudomonadati</taxon>
        <taxon>Planctomycetota</taxon>
        <taxon>Planctomycetia</taxon>
        <taxon>Gemmatales</taxon>
        <taxon>Gemmataceae</taxon>
        <taxon>Limnoglobus</taxon>
    </lineage>
</organism>
<dbReference type="Proteomes" id="UP000324974">
    <property type="component" value="Chromosome"/>
</dbReference>
<dbReference type="RefSeq" id="WP_149114081.1">
    <property type="nucleotide sequence ID" value="NZ_CP042425.1"/>
</dbReference>
<keyword evidence="6" id="KW-1185">Reference proteome</keyword>
<dbReference type="Gene3D" id="1.10.10.10">
    <property type="entry name" value="Winged helix-like DNA-binding domain superfamily/Winged helix DNA-binding domain"/>
    <property type="match status" value="1"/>
</dbReference>
<evidence type="ECO:0000256" key="1">
    <source>
        <dbReference type="ARBA" id="ARBA00011046"/>
    </source>
</evidence>
<dbReference type="GO" id="GO:0003677">
    <property type="term" value="F:DNA binding"/>
    <property type="evidence" value="ECO:0007669"/>
    <property type="project" value="UniProtKB-KW"/>
</dbReference>
<dbReference type="Pfam" id="PF03965">
    <property type="entry name" value="Penicillinase_R"/>
    <property type="match status" value="1"/>
</dbReference>
<dbReference type="SUPFAM" id="SSF46785">
    <property type="entry name" value="Winged helix' DNA-binding domain"/>
    <property type="match status" value="1"/>
</dbReference>
<dbReference type="InterPro" id="IPR005650">
    <property type="entry name" value="BlaI_family"/>
</dbReference>
<evidence type="ECO:0000256" key="3">
    <source>
        <dbReference type="ARBA" id="ARBA00023125"/>
    </source>
</evidence>
<accession>A0A5C1AJZ6</accession>
<dbReference type="OrthoDB" id="284965at2"/>
<name>A0A5C1AJZ6_9BACT</name>
<evidence type="ECO:0000313" key="6">
    <source>
        <dbReference type="Proteomes" id="UP000324974"/>
    </source>
</evidence>
<keyword evidence="2" id="KW-0805">Transcription regulation</keyword>
<dbReference type="InterPro" id="IPR036388">
    <property type="entry name" value="WH-like_DNA-bd_sf"/>
</dbReference>
<proteinExistence type="inferred from homology"/>